<gene>
    <name evidence="2" type="ORF">BDD16_000777</name>
</gene>
<organism evidence="2 3">
    <name type="scientific">Sphaerotilus montanus</name>
    <dbReference type="NCBI Taxonomy" id="522889"/>
    <lineage>
        <taxon>Bacteria</taxon>
        <taxon>Pseudomonadati</taxon>
        <taxon>Pseudomonadota</taxon>
        <taxon>Betaproteobacteria</taxon>
        <taxon>Burkholderiales</taxon>
        <taxon>Sphaerotilaceae</taxon>
        <taxon>Sphaerotilus</taxon>
    </lineage>
</organism>
<reference evidence="2 3" key="1">
    <citation type="submission" date="2020-07" db="EMBL/GenBank/DDBJ databases">
        <title>Genomic Encyclopedia of Archaeal and Bacterial Type Strains, Phase II (KMG-II): from individual species to whole genera.</title>
        <authorList>
            <person name="Goeker M."/>
        </authorList>
    </citation>
    <scope>NUCLEOTIDE SEQUENCE [LARGE SCALE GENOMIC DNA]</scope>
    <source>
        <strain evidence="2 3">DSM 21226</strain>
    </source>
</reference>
<name>A0A7Y9QUX0_9BURK</name>
<feature type="transmembrane region" description="Helical" evidence="1">
    <location>
        <begin position="69"/>
        <end position="88"/>
    </location>
</feature>
<dbReference type="EMBL" id="JACCFH010000001">
    <property type="protein sequence ID" value="NYG31791.1"/>
    <property type="molecule type" value="Genomic_DNA"/>
</dbReference>
<evidence type="ECO:0000313" key="3">
    <source>
        <dbReference type="Proteomes" id="UP000518288"/>
    </source>
</evidence>
<keyword evidence="1" id="KW-1133">Transmembrane helix</keyword>
<comment type="caution">
    <text evidence="2">The sequence shown here is derived from an EMBL/GenBank/DDBJ whole genome shotgun (WGS) entry which is preliminary data.</text>
</comment>
<protein>
    <submittedName>
        <fullName evidence="2">Uncharacterized protein</fullName>
    </submittedName>
</protein>
<evidence type="ECO:0000256" key="1">
    <source>
        <dbReference type="SAM" id="Phobius"/>
    </source>
</evidence>
<proteinExistence type="predicted"/>
<sequence>MGPLDAIWHLFNFLLTPIGLGLIAASLCKLAWWRPLRAVRWRRLALSAAGAAVLIQIIFLVWLGRDGRMLTYGAQVVGTALALWWTAFGPRRRGASAG</sequence>
<keyword evidence="1" id="KW-0472">Membrane</keyword>
<keyword evidence="1" id="KW-0812">Transmembrane</keyword>
<keyword evidence="3" id="KW-1185">Reference proteome</keyword>
<feature type="transmembrane region" description="Helical" evidence="1">
    <location>
        <begin position="44"/>
        <end position="63"/>
    </location>
</feature>
<dbReference type="Proteomes" id="UP000518288">
    <property type="component" value="Unassembled WGS sequence"/>
</dbReference>
<feature type="transmembrane region" description="Helical" evidence="1">
    <location>
        <begin position="6"/>
        <end position="32"/>
    </location>
</feature>
<dbReference type="RefSeq" id="WP_179632752.1">
    <property type="nucleotide sequence ID" value="NZ_JACCFH010000001.1"/>
</dbReference>
<evidence type="ECO:0000313" key="2">
    <source>
        <dbReference type="EMBL" id="NYG31791.1"/>
    </source>
</evidence>
<accession>A0A7Y9QUX0</accession>
<dbReference type="AlphaFoldDB" id="A0A7Y9QUX0"/>